<dbReference type="Proteomes" id="UP000076798">
    <property type="component" value="Unassembled WGS sequence"/>
</dbReference>
<accession>A0A166F3Z0</accession>
<sequence>MGAIGNRLASSTALHGQYIQREFFTVLLSGHNRSPPFYMLGPEDFLPLNMVILTALCSRSVIYLTLWMAIALLRLPSIFSRLGIALVISCADLFSRSF</sequence>
<reference evidence="2 3" key="1">
    <citation type="journal article" date="2016" name="Mol. Biol. Evol.">
        <title>Comparative Genomics of Early-Diverging Mushroom-Forming Fungi Provides Insights into the Origins of Lignocellulose Decay Capabilities.</title>
        <authorList>
            <person name="Nagy L.G."/>
            <person name="Riley R."/>
            <person name="Tritt A."/>
            <person name="Adam C."/>
            <person name="Daum C."/>
            <person name="Floudas D."/>
            <person name="Sun H."/>
            <person name="Yadav J.S."/>
            <person name="Pangilinan J."/>
            <person name="Larsson K.H."/>
            <person name="Matsuura K."/>
            <person name="Barry K."/>
            <person name="Labutti K."/>
            <person name="Kuo R."/>
            <person name="Ohm R.A."/>
            <person name="Bhattacharya S.S."/>
            <person name="Shirouzu T."/>
            <person name="Yoshinaga Y."/>
            <person name="Martin F.M."/>
            <person name="Grigoriev I.V."/>
            <person name="Hibbett D.S."/>
        </authorList>
    </citation>
    <scope>NUCLEOTIDE SEQUENCE [LARGE SCALE GENOMIC DNA]</scope>
    <source>
        <strain evidence="2 3">HHB10207 ss-3</strain>
    </source>
</reference>
<evidence type="ECO:0000313" key="3">
    <source>
        <dbReference type="Proteomes" id="UP000076798"/>
    </source>
</evidence>
<keyword evidence="1" id="KW-1133">Transmembrane helix</keyword>
<gene>
    <name evidence="2" type="ORF">SISSUDRAFT_531333</name>
</gene>
<dbReference type="EMBL" id="KV428035">
    <property type="protein sequence ID" value="KZT40252.1"/>
    <property type="molecule type" value="Genomic_DNA"/>
</dbReference>
<evidence type="ECO:0000256" key="1">
    <source>
        <dbReference type="SAM" id="Phobius"/>
    </source>
</evidence>
<evidence type="ECO:0000313" key="2">
    <source>
        <dbReference type="EMBL" id="KZT40252.1"/>
    </source>
</evidence>
<proteinExistence type="predicted"/>
<keyword evidence="3" id="KW-1185">Reference proteome</keyword>
<protein>
    <submittedName>
        <fullName evidence="2">Uncharacterized protein</fullName>
    </submittedName>
</protein>
<keyword evidence="1" id="KW-0472">Membrane</keyword>
<name>A0A166F3Z0_9AGAM</name>
<dbReference type="AlphaFoldDB" id="A0A166F3Z0"/>
<feature type="transmembrane region" description="Helical" evidence="1">
    <location>
        <begin position="45"/>
        <end position="66"/>
    </location>
</feature>
<organism evidence="2 3">
    <name type="scientific">Sistotremastrum suecicum HHB10207 ss-3</name>
    <dbReference type="NCBI Taxonomy" id="1314776"/>
    <lineage>
        <taxon>Eukaryota</taxon>
        <taxon>Fungi</taxon>
        <taxon>Dikarya</taxon>
        <taxon>Basidiomycota</taxon>
        <taxon>Agaricomycotina</taxon>
        <taxon>Agaricomycetes</taxon>
        <taxon>Sistotremastrales</taxon>
        <taxon>Sistotremastraceae</taxon>
        <taxon>Sistotremastrum</taxon>
    </lineage>
</organism>
<keyword evidence="1" id="KW-0812">Transmembrane</keyword>